<keyword evidence="1" id="KW-1133">Transmembrane helix</keyword>
<feature type="transmembrane region" description="Helical" evidence="1">
    <location>
        <begin position="20"/>
        <end position="38"/>
    </location>
</feature>
<evidence type="ECO:0000259" key="2">
    <source>
        <dbReference type="Pfam" id="PF04892"/>
    </source>
</evidence>
<dbReference type="Pfam" id="PF04892">
    <property type="entry name" value="VanZ"/>
    <property type="match status" value="1"/>
</dbReference>
<feature type="transmembrane region" description="Helical" evidence="1">
    <location>
        <begin position="105"/>
        <end position="124"/>
    </location>
</feature>
<keyword evidence="1" id="KW-0812">Transmembrane</keyword>
<feature type="transmembrane region" description="Helical" evidence="1">
    <location>
        <begin position="50"/>
        <end position="68"/>
    </location>
</feature>
<feature type="transmembrane region" description="Helical" evidence="1">
    <location>
        <begin position="74"/>
        <end position="93"/>
    </location>
</feature>
<evidence type="ECO:0000313" key="4">
    <source>
        <dbReference type="Proteomes" id="UP001597314"/>
    </source>
</evidence>
<dbReference type="Proteomes" id="UP001597314">
    <property type="component" value="Unassembled WGS sequence"/>
</dbReference>
<dbReference type="EMBL" id="JBHUIW010000018">
    <property type="protein sequence ID" value="MFD2183546.1"/>
    <property type="molecule type" value="Genomic_DNA"/>
</dbReference>
<sequence>MTPFVVEPDRAWLVGVLETLGRTGAAATGFAIVVLSVVPPGLRPVVSSQGVEHGAIFLLFGLAFGLAVPRRLVVQATAALVFTGAAEVIQMLVPGRHARWSDFVVDSLGVLAGLAIAAAIHRVAVRLARPSPSSAPSA</sequence>
<comment type="caution">
    <text evidence="3">The sequence shown here is derived from an EMBL/GenBank/DDBJ whole genome shotgun (WGS) entry which is preliminary data.</text>
</comment>
<keyword evidence="1" id="KW-0472">Membrane</keyword>
<dbReference type="RefSeq" id="WP_378478706.1">
    <property type="nucleotide sequence ID" value="NZ_JBHUIW010000018.1"/>
</dbReference>
<dbReference type="InterPro" id="IPR006976">
    <property type="entry name" value="VanZ-like"/>
</dbReference>
<reference evidence="4" key="1">
    <citation type="journal article" date="2019" name="Int. J. Syst. Evol. Microbiol.">
        <title>The Global Catalogue of Microorganisms (GCM) 10K type strain sequencing project: providing services to taxonomists for standard genome sequencing and annotation.</title>
        <authorList>
            <consortium name="The Broad Institute Genomics Platform"/>
            <consortium name="The Broad Institute Genome Sequencing Center for Infectious Disease"/>
            <person name="Wu L."/>
            <person name="Ma J."/>
        </authorList>
    </citation>
    <scope>NUCLEOTIDE SEQUENCE [LARGE SCALE GENOMIC DNA]</scope>
    <source>
        <strain evidence="4">CGMCC 1.6774</strain>
    </source>
</reference>
<dbReference type="NCBIfam" id="NF037970">
    <property type="entry name" value="vanZ_1"/>
    <property type="match status" value="1"/>
</dbReference>
<protein>
    <submittedName>
        <fullName evidence="3">VanZ family protein</fullName>
    </submittedName>
</protein>
<name>A0ABW5ANL8_9BRAD</name>
<gene>
    <name evidence="3" type="ORF">ACFSOX_15430</name>
</gene>
<organism evidence="3 4">
    <name type="scientific">Rhodoplanes azumiensis</name>
    <dbReference type="NCBI Taxonomy" id="1897628"/>
    <lineage>
        <taxon>Bacteria</taxon>
        <taxon>Pseudomonadati</taxon>
        <taxon>Pseudomonadota</taxon>
        <taxon>Alphaproteobacteria</taxon>
        <taxon>Hyphomicrobiales</taxon>
        <taxon>Nitrobacteraceae</taxon>
        <taxon>Rhodoplanes</taxon>
    </lineage>
</organism>
<keyword evidence="4" id="KW-1185">Reference proteome</keyword>
<evidence type="ECO:0000256" key="1">
    <source>
        <dbReference type="SAM" id="Phobius"/>
    </source>
</evidence>
<accession>A0ABW5ANL8</accession>
<evidence type="ECO:0000313" key="3">
    <source>
        <dbReference type="EMBL" id="MFD2183546.1"/>
    </source>
</evidence>
<feature type="domain" description="VanZ-like" evidence="2">
    <location>
        <begin position="49"/>
        <end position="119"/>
    </location>
</feature>
<proteinExistence type="predicted"/>